<dbReference type="PANTHER" id="PTHR11851:SF49">
    <property type="entry name" value="MITOCHONDRIAL-PROCESSING PEPTIDASE SUBUNIT ALPHA"/>
    <property type="match status" value="1"/>
</dbReference>
<evidence type="ECO:0000256" key="3">
    <source>
        <dbReference type="ARBA" id="ARBA00023049"/>
    </source>
</evidence>
<feature type="region of interest" description="Disordered" evidence="5">
    <location>
        <begin position="264"/>
        <end position="284"/>
    </location>
</feature>
<comment type="similarity">
    <text evidence="2 4">Belongs to the peptidase M16 family.</text>
</comment>
<dbReference type="InterPro" id="IPR007863">
    <property type="entry name" value="Peptidase_M16_C"/>
</dbReference>
<dbReference type="InterPro" id="IPR011765">
    <property type="entry name" value="Pept_M16_N"/>
</dbReference>
<dbReference type="InterPro" id="IPR011249">
    <property type="entry name" value="Metalloenz_LuxS/M16"/>
</dbReference>
<keyword evidence="6" id="KW-0732">Signal</keyword>
<dbReference type="InterPro" id="IPR050361">
    <property type="entry name" value="MPP/UQCRC_Complex"/>
</dbReference>
<dbReference type="Pfam" id="PF05193">
    <property type="entry name" value="Peptidase_M16_C"/>
    <property type="match status" value="1"/>
</dbReference>
<feature type="domain" description="Peptidase M16 C-terminal" evidence="8">
    <location>
        <begin position="223"/>
        <end position="408"/>
    </location>
</feature>
<proteinExistence type="inferred from homology"/>
<protein>
    <submittedName>
        <fullName evidence="9">Insulinase family protein</fullName>
    </submittedName>
</protein>
<keyword evidence="3" id="KW-0482">Metalloprotease</keyword>
<feature type="chain" id="PRO_5045446384" evidence="6">
    <location>
        <begin position="21"/>
        <end position="479"/>
    </location>
</feature>
<evidence type="ECO:0000256" key="5">
    <source>
        <dbReference type="SAM" id="MobiDB-lite"/>
    </source>
</evidence>
<keyword evidence="10" id="KW-1185">Reference proteome</keyword>
<dbReference type="SUPFAM" id="SSF63411">
    <property type="entry name" value="LuxS/MPP-like metallohydrolase"/>
    <property type="match status" value="2"/>
</dbReference>
<organism evidence="9 10">
    <name type="scientific">Roseomonas populi</name>
    <dbReference type="NCBI Taxonomy" id="3121582"/>
    <lineage>
        <taxon>Bacteria</taxon>
        <taxon>Pseudomonadati</taxon>
        <taxon>Pseudomonadota</taxon>
        <taxon>Alphaproteobacteria</taxon>
        <taxon>Acetobacterales</taxon>
        <taxon>Roseomonadaceae</taxon>
        <taxon>Roseomonas</taxon>
    </lineage>
</organism>
<feature type="region of interest" description="Disordered" evidence="5">
    <location>
        <begin position="15"/>
        <end position="44"/>
    </location>
</feature>
<sequence length="479" mass="51629">MPSLTRRAALAAAAATPALARRPPAAPAPAPTPAPLAAPAAVPAPQPIPAERPLFGANLWRMPNGLRVAHVGTRGAPVVAHYLFYGVGAGDDPEGRSGLAHFLEHMMFKGSEHVPDGEFSRRVAREGGQDNAFTSRDVTAYHQTVEATRLKLVAMMESDRLRAPLYPAEGVETERAVILEERRQRTDSNPRARFRELYDATMWGRQHWRGRPIIGWQDEIRAITRDDIVAFHRRWYNPANAVLVVTGAVEEAALRRVVEDEYGGAEGGEPIARRRAEPPPAPLEARIVRNDPGVREAQMLRSWIAPTLTWGRTEADKDHAHPLEVLAHLLGGGPGSRLHRALVQGGLAIAAGAGYDSDELGADSFALYATPRGDTTPARLEAAIEEEVSRLLDQGVTAEEVARSQRQLTAGVMLSLDGIGAAPRLLGGALAIGLPAESVEHWPAHIRAVTPEAVMAAARAVFTHPSLTGWLLPEGVRAP</sequence>
<dbReference type="Proteomes" id="UP001524642">
    <property type="component" value="Unassembled WGS sequence"/>
</dbReference>
<keyword evidence="3" id="KW-0645">Protease</keyword>
<reference evidence="9 10" key="1">
    <citation type="submission" date="2022-06" db="EMBL/GenBank/DDBJ databases">
        <title>Roseomonas CN29.</title>
        <authorList>
            <person name="Cheng Y."/>
            <person name="He X."/>
        </authorList>
    </citation>
    <scope>NUCLEOTIDE SEQUENCE [LARGE SCALE GENOMIC DNA]</scope>
    <source>
        <strain evidence="9 10">CN29</strain>
    </source>
</reference>
<comment type="cofactor">
    <cofactor evidence="1">
        <name>Zn(2+)</name>
        <dbReference type="ChEBI" id="CHEBI:29105"/>
    </cofactor>
</comment>
<dbReference type="RefSeq" id="WP_257716624.1">
    <property type="nucleotide sequence ID" value="NZ_JANJOU010000009.1"/>
</dbReference>
<name>A0ABT1X5G8_9PROT</name>
<feature type="signal peptide" evidence="6">
    <location>
        <begin position="1"/>
        <end position="20"/>
    </location>
</feature>
<dbReference type="Pfam" id="PF00675">
    <property type="entry name" value="Peptidase_M16"/>
    <property type="match status" value="1"/>
</dbReference>
<feature type="compositionally biased region" description="Pro residues" evidence="5">
    <location>
        <begin position="24"/>
        <end position="44"/>
    </location>
</feature>
<evidence type="ECO:0000259" key="7">
    <source>
        <dbReference type="Pfam" id="PF00675"/>
    </source>
</evidence>
<gene>
    <name evidence="9" type="ORF">NRP21_12965</name>
</gene>
<dbReference type="EMBL" id="JANJOU010000009">
    <property type="protein sequence ID" value="MCR0982959.1"/>
    <property type="molecule type" value="Genomic_DNA"/>
</dbReference>
<comment type="caution">
    <text evidence="9">The sequence shown here is derived from an EMBL/GenBank/DDBJ whole genome shotgun (WGS) entry which is preliminary data.</text>
</comment>
<dbReference type="InterPro" id="IPR006311">
    <property type="entry name" value="TAT_signal"/>
</dbReference>
<dbReference type="PANTHER" id="PTHR11851">
    <property type="entry name" value="METALLOPROTEASE"/>
    <property type="match status" value="1"/>
</dbReference>
<evidence type="ECO:0000259" key="8">
    <source>
        <dbReference type="Pfam" id="PF05193"/>
    </source>
</evidence>
<dbReference type="InterPro" id="IPR001431">
    <property type="entry name" value="Pept_M16_Zn_BS"/>
</dbReference>
<evidence type="ECO:0000256" key="4">
    <source>
        <dbReference type="RuleBase" id="RU004447"/>
    </source>
</evidence>
<dbReference type="Gene3D" id="3.30.830.10">
    <property type="entry name" value="Metalloenzyme, LuxS/M16 peptidase-like"/>
    <property type="match status" value="2"/>
</dbReference>
<keyword evidence="3" id="KW-0378">Hydrolase</keyword>
<dbReference type="PROSITE" id="PS51318">
    <property type="entry name" value="TAT"/>
    <property type="match status" value="1"/>
</dbReference>
<evidence type="ECO:0000313" key="10">
    <source>
        <dbReference type="Proteomes" id="UP001524642"/>
    </source>
</evidence>
<evidence type="ECO:0000256" key="6">
    <source>
        <dbReference type="SAM" id="SignalP"/>
    </source>
</evidence>
<evidence type="ECO:0000313" key="9">
    <source>
        <dbReference type="EMBL" id="MCR0982959.1"/>
    </source>
</evidence>
<evidence type="ECO:0000256" key="2">
    <source>
        <dbReference type="ARBA" id="ARBA00007261"/>
    </source>
</evidence>
<evidence type="ECO:0000256" key="1">
    <source>
        <dbReference type="ARBA" id="ARBA00001947"/>
    </source>
</evidence>
<accession>A0ABT1X5G8</accession>
<feature type="domain" description="Peptidase M16 N-terminal" evidence="7">
    <location>
        <begin position="69"/>
        <end position="204"/>
    </location>
</feature>
<dbReference type="PROSITE" id="PS00143">
    <property type="entry name" value="INSULINASE"/>
    <property type="match status" value="1"/>
</dbReference>